<dbReference type="EMBL" id="AP019367">
    <property type="protein sequence ID" value="BBH50015.1"/>
    <property type="molecule type" value="Genomic_DNA"/>
</dbReference>
<proteinExistence type="predicted"/>
<gene>
    <name evidence="2" type="ORF">Pcatena_06020</name>
</gene>
<protein>
    <submittedName>
        <fullName evidence="2">Uncharacterized protein</fullName>
    </submittedName>
</protein>
<feature type="compositionally biased region" description="Basic and acidic residues" evidence="1">
    <location>
        <begin position="14"/>
        <end position="41"/>
    </location>
</feature>
<keyword evidence="3" id="KW-1185">Reference proteome</keyword>
<evidence type="ECO:0000313" key="2">
    <source>
        <dbReference type="EMBL" id="BBH50015.1"/>
    </source>
</evidence>
<evidence type="ECO:0000256" key="1">
    <source>
        <dbReference type="SAM" id="MobiDB-lite"/>
    </source>
</evidence>
<feature type="region of interest" description="Disordered" evidence="1">
    <location>
        <begin position="1"/>
        <end position="41"/>
    </location>
</feature>
<dbReference type="OrthoDB" id="3232804at2"/>
<reference evidence="3" key="1">
    <citation type="submission" date="2018-11" db="EMBL/GenBank/DDBJ databases">
        <title>Comparative genomics of Parolsenella catena and Libanicoccus massiliensis: Reclassification of Libanicoccus massiliensis as Parolsenella massiliensis comb. nov.</title>
        <authorList>
            <person name="Sakamoto M."/>
            <person name="Ikeyama N."/>
            <person name="Murakami T."/>
            <person name="Mori H."/>
            <person name="Yuki M."/>
            <person name="Ohkuma M."/>
        </authorList>
    </citation>
    <scope>NUCLEOTIDE SEQUENCE [LARGE SCALE GENOMIC DNA]</scope>
    <source>
        <strain evidence="3">JCM 31932</strain>
    </source>
</reference>
<dbReference type="AlphaFoldDB" id="A0A3G9KAI8"/>
<dbReference type="GeneID" id="88848734"/>
<name>A0A3G9KAI8_9ACTN</name>
<evidence type="ECO:0000313" key="3">
    <source>
        <dbReference type="Proteomes" id="UP000273154"/>
    </source>
</evidence>
<organism evidence="2 3">
    <name type="scientific">Parolsenella catena</name>
    <dbReference type="NCBI Taxonomy" id="2003188"/>
    <lineage>
        <taxon>Bacteria</taxon>
        <taxon>Bacillati</taxon>
        <taxon>Actinomycetota</taxon>
        <taxon>Coriobacteriia</taxon>
        <taxon>Coriobacteriales</taxon>
        <taxon>Atopobiaceae</taxon>
        <taxon>Parolsenella</taxon>
    </lineage>
</organism>
<dbReference type="RefSeq" id="WP_126421508.1">
    <property type="nucleotide sequence ID" value="NZ_AP019367.1"/>
</dbReference>
<accession>A0A3G9KAI8</accession>
<sequence>MTRTSTQRYESGAEPDRPDQRVTREGRAERRERERRRERLEREGMWQVVSSCAKKRRYVTYDQARAVVRHREREGGEPLFIYRCEHCGGWHITHQADQQRYGREAGRAAEERLARQAAQQAVGPAPRFAVDDLVIDVASGMPCVVVAVGEQGGEPAYELSSADGASELGWVRESGVSEA</sequence>
<dbReference type="Proteomes" id="UP000273154">
    <property type="component" value="Chromosome"/>
</dbReference>
<dbReference type="KEGG" id="pcat:Pcatena_06020"/>